<feature type="transmembrane region" description="Helical" evidence="12">
    <location>
        <begin position="74"/>
        <end position="93"/>
    </location>
</feature>
<dbReference type="GO" id="GO:0046872">
    <property type="term" value="F:metal ion binding"/>
    <property type="evidence" value="ECO:0007669"/>
    <property type="project" value="UniProtKB-KW"/>
</dbReference>
<evidence type="ECO:0000256" key="2">
    <source>
        <dbReference type="ARBA" id="ARBA00009983"/>
    </source>
</evidence>
<evidence type="ECO:0000256" key="9">
    <source>
        <dbReference type="PIRSR" id="PIRSR005091-2"/>
    </source>
</evidence>
<evidence type="ECO:0000256" key="11">
    <source>
        <dbReference type="SAM" id="MobiDB-lite"/>
    </source>
</evidence>
<evidence type="ECO:0000256" key="8">
    <source>
        <dbReference type="PIRSR" id="PIRSR005091-1"/>
    </source>
</evidence>
<dbReference type="Gene3D" id="3.40.720.10">
    <property type="entry name" value="Alkaline Phosphatase, subunit A"/>
    <property type="match status" value="1"/>
</dbReference>
<dbReference type="SUPFAM" id="SSF53649">
    <property type="entry name" value="Alkaline phosphatase-like"/>
    <property type="match status" value="1"/>
</dbReference>
<keyword evidence="4 12" id="KW-0812">Transmembrane</keyword>
<comment type="similarity">
    <text evidence="2 7">Belongs to the LTA synthase family.</text>
</comment>
<evidence type="ECO:0000313" key="14">
    <source>
        <dbReference type="EMBL" id="OZU89971.1"/>
    </source>
</evidence>
<evidence type="ECO:0000313" key="15">
    <source>
        <dbReference type="Proteomes" id="UP000216498"/>
    </source>
</evidence>
<evidence type="ECO:0000256" key="10">
    <source>
        <dbReference type="PIRSR" id="PIRSR005091-3"/>
    </source>
</evidence>
<protein>
    <recommendedName>
        <fullName evidence="13">Sulfatase N-terminal domain-containing protein</fullName>
    </recommendedName>
</protein>
<accession>A0A265NDT5</accession>
<feature type="binding site" evidence="10">
    <location>
        <position position="254"/>
    </location>
    <ligand>
        <name>Mn(2+)</name>
        <dbReference type="ChEBI" id="CHEBI:29035"/>
    </ligand>
</feature>
<dbReference type="Proteomes" id="UP000216498">
    <property type="component" value="Unassembled WGS sequence"/>
</dbReference>
<comment type="subcellular location">
    <subcellularLocation>
        <location evidence="1">Cell membrane</location>
        <topology evidence="1">Multi-pass membrane protein</topology>
    </subcellularLocation>
</comment>
<name>A0A265NDT5_9BACI</name>
<keyword evidence="3 7" id="KW-1003">Cell membrane</keyword>
<feature type="active site" evidence="8">
    <location>
        <position position="298"/>
    </location>
</feature>
<dbReference type="Gene3D" id="3.30.1120.170">
    <property type="match status" value="1"/>
</dbReference>
<keyword evidence="6 7" id="KW-0472">Membrane</keyword>
<evidence type="ECO:0000259" key="13">
    <source>
        <dbReference type="Pfam" id="PF00884"/>
    </source>
</evidence>
<evidence type="ECO:0000256" key="7">
    <source>
        <dbReference type="PIRNR" id="PIRNR005091"/>
    </source>
</evidence>
<evidence type="ECO:0000256" key="4">
    <source>
        <dbReference type="ARBA" id="ARBA00022692"/>
    </source>
</evidence>
<feature type="binding site" evidence="10">
    <location>
        <position position="472"/>
    </location>
    <ligand>
        <name>Mn(2+)</name>
        <dbReference type="ChEBI" id="CHEBI:29035"/>
    </ligand>
</feature>
<dbReference type="RefSeq" id="WP_094883570.1">
    <property type="nucleotide sequence ID" value="NZ_NPMS01000001.1"/>
</dbReference>
<feature type="transmembrane region" description="Helical" evidence="12">
    <location>
        <begin position="42"/>
        <end position="62"/>
    </location>
</feature>
<feature type="binding site" evidence="10">
    <location>
        <position position="473"/>
    </location>
    <ligand>
        <name>Mn(2+)</name>
        <dbReference type="ChEBI" id="CHEBI:29035"/>
    </ligand>
</feature>
<dbReference type="PANTHER" id="PTHR47371:SF1">
    <property type="entry name" value="LIPOTEICHOIC ACID SYNTHASE-LIKE YQGS"/>
    <property type="match status" value="1"/>
</dbReference>
<feature type="transmembrane region" description="Helical" evidence="12">
    <location>
        <begin position="12"/>
        <end position="30"/>
    </location>
</feature>
<dbReference type="InterPro" id="IPR012160">
    <property type="entry name" value="LtaS-like"/>
</dbReference>
<dbReference type="CDD" id="cd16015">
    <property type="entry name" value="LTA_synthase"/>
    <property type="match status" value="1"/>
</dbReference>
<evidence type="ECO:0000256" key="12">
    <source>
        <dbReference type="SAM" id="Phobius"/>
    </source>
</evidence>
<dbReference type="Pfam" id="PF00884">
    <property type="entry name" value="Sulfatase"/>
    <property type="match status" value="1"/>
</dbReference>
<feature type="region of interest" description="Disordered" evidence="11">
    <location>
        <begin position="582"/>
        <end position="601"/>
    </location>
</feature>
<dbReference type="InterPro" id="IPR050448">
    <property type="entry name" value="OpgB/LTA_synthase_biosynth"/>
</dbReference>
<dbReference type="PIRSF" id="PIRSF005091">
    <property type="entry name" value="Mmb_sulf_HI1246"/>
    <property type="match status" value="1"/>
</dbReference>
<feature type="domain" description="Sulfatase N-terminal" evidence="13">
    <location>
        <begin position="246"/>
        <end position="538"/>
    </location>
</feature>
<keyword evidence="9" id="KW-0464">Manganese</keyword>
<dbReference type="GO" id="GO:0005886">
    <property type="term" value="C:plasma membrane"/>
    <property type="evidence" value="ECO:0007669"/>
    <property type="project" value="UniProtKB-SubCell"/>
</dbReference>
<evidence type="ECO:0000256" key="1">
    <source>
        <dbReference type="ARBA" id="ARBA00004651"/>
    </source>
</evidence>
<keyword evidence="9" id="KW-0479">Metal-binding</keyword>
<keyword evidence="5 12" id="KW-1133">Transmembrane helix</keyword>
<dbReference type="PANTHER" id="PTHR47371">
    <property type="entry name" value="LIPOTEICHOIC ACID SYNTHASE"/>
    <property type="match status" value="1"/>
</dbReference>
<feature type="transmembrane region" description="Helical" evidence="12">
    <location>
        <begin position="113"/>
        <end position="134"/>
    </location>
</feature>
<sequence length="633" mass="73050">MRNLNRTKVPLYVIATFLFGIKTYIVYRFMFNIDLENSMQEIILIINPFVSAFLIFALSVWFKKQSRQMKFLRYTALIGTLIVFANLVFYRSFTDFITIPQLFQASNAADLGTSILTLIKPYDLLLFADVGIIWYLSRKSQDILAVDYPRSGKVFALAMSLVLLAGNFFLAEMERPQLFTRAFDREYLVKNIGLFNYHAYDIVINTKAKTQKVFADGNELPEIENYIDENIRSSKESELFGIAEGKNIIFINAESIQSFVINNDVNGQEITPFLNSLTEDEDTYYFKNFYHQTEQGKTSDSEFLVENSLYPLPRGAVFFTQGQNKFHAMPEMLEEKDYYSAVFHANNKSFWNRDQIYPNFGIDHFYGAEAYEVNESNSIGWGLKDKPFFEQSIKYLQSLEQPFYSKFITLTNHFPFELDEEDKSIEPYDSNSNTLNNFFPTVRYMDEAIEQFFSQLKDAGLYDNSIIVIMGDHYGISQNHNRAMSTYLGKEEITPYDHIQLQRVPFFVHIPGHGKGEVKSKIAGQIDVKPTLLHMAGIKTDNDIYFGNDLFHDGRKGYIALRNGDFISDEYISTNGICYDRETGEPLETDTGQNSSETKAENACDPITKKVEQELGYSDDLIYGDLFRFVDFK</sequence>
<feature type="transmembrane region" description="Helical" evidence="12">
    <location>
        <begin position="154"/>
        <end position="171"/>
    </location>
</feature>
<feature type="binding site" evidence="9">
    <location>
        <position position="413"/>
    </location>
    <ligand>
        <name>substrate</name>
    </ligand>
</feature>
<evidence type="ECO:0000256" key="3">
    <source>
        <dbReference type="ARBA" id="ARBA00022475"/>
    </source>
</evidence>
<organism evidence="14 15">
    <name type="scientific">Virgibacillus indicus</name>
    <dbReference type="NCBI Taxonomy" id="2024554"/>
    <lineage>
        <taxon>Bacteria</taxon>
        <taxon>Bacillati</taxon>
        <taxon>Bacillota</taxon>
        <taxon>Bacilli</taxon>
        <taxon>Bacillales</taxon>
        <taxon>Bacillaceae</taxon>
        <taxon>Virgibacillus</taxon>
    </lineage>
</organism>
<dbReference type="InterPro" id="IPR000917">
    <property type="entry name" value="Sulfatase_N"/>
</dbReference>
<gene>
    <name evidence="14" type="ORF">CIL03_02215</name>
</gene>
<dbReference type="InterPro" id="IPR017850">
    <property type="entry name" value="Alkaline_phosphatase_core_sf"/>
</dbReference>
<dbReference type="OrthoDB" id="5901192at2"/>
<dbReference type="AlphaFoldDB" id="A0A265NDT5"/>
<feature type="binding site" evidence="10">
    <location>
        <position position="298"/>
    </location>
    <ligand>
        <name>Mn(2+)</name>
        <dbReference type="ChEBI" id="CHEBI:29035"/>
    </ligand>
</feature>
<dbReference type="EMBL" id="NPMS01000001">
    <property type="protein sequence ID" value="OZU89971.1"/>
    <property type="molecule type" value="Genomic_DNA"/>
</dbReference>
<proteinExistence type="inferred from homology"/>
<comment type="caution">
    <text evidence="14">The sequence shown here is derived from an EMBL/GenBank/DDBJ whole genome shotgun (WGS) entry which is preliminary data.</text>
</comment>
<keyword evidence="15" id="KW-1185">Reference proteome</keyword>
<reference evidence="14 15" key="1">
    <citation type="submission" date="2017-08" db="EMBL/GenBank/DDBJ databases">
        <title>Virgibacillus indicus sp. nov. and Virgibacillus profoundi sp. nov, two moderately halophilic bacteria isolated from marine sediment by using the Microfluidic Streak Plate.</title>
        <authorList>
            <person name="Xu B."/>
            <person name="Hu B."/>
            <person name="Wang J."/>
            <person name="Zhu Y."/>
            <person name="Huang L."/>
            <person name="Du W."/>
            <person name="Huang Y."/>
        </authorList>
    </citation>
    <scope>NUCLEOTIDE SEQUENCE [LARGE SCALE GENOMIC DNA]</scope>
    <source>
        <strain evidence="14 15">IO3-P2-C2</strain>
    </source>
</reference>
<evidence type="ECO:0000256" key="6">
    <source>
        <dbReference type="ARBA" id="ARBA00023136"/>
    </source>
</evidence>
<evidence type="ECO:0000256" key="5">
    <source>
        <dbReference type="ARBA" id="ARBA00022989"/>
    </source>
</evidence>